<proteinExistence type="predicted"/>
<reference evidence="1 2" key="1">
    <citation type="journal article" date="2016" name="Sci. Rep.">
        <title>The Dendrobium catenatum Lindl. genome sequence provides insights into polysaccharide synthase, floral development and adaptive evolution.</title>
        <authorList>
            <person name="Zhang G.Q."/>
            <person name="Xu Q."/>
            <person name="Bian C."/>
            <person name="Tsai W.C."/>
            <person name="Yeh C.M."/>
            <person name="Liu K.W."/>
            <person name="Yoshida K."/>
            <person name="Zhang L.S."/>
            <person name="Chang S.B."/>
            <person name="Chen F."/>
            <person name="Shi Y."/>
            <person name="Su Y.Y."/>
            <person name="Zhang Y.Q."/>
            <person name="Chen L.J."/>
            <person name="Yin Y."/>
            <person name="Lin M."/>
            <person name="Huang H."/>
            <person name="Deng H."/>
            <person name="Wang Z.W."/>
            <person name="Zhu S.L."/>
            <person name="Zhao X."/>
            <person name="Deng C."/>
            <person name="Niu S.C."/>
            <person name="Huang J."/>
            <person name="Wang M."/>
            <person name="Liu G.H."/>
            <person name="Yang H.J."/>
            <person name="Xiao X.J."/>
            <person name="Hsiao Y.Y."/>
            <person name="Wu W.L."/>
            <person name="Chen Y.Y."/>
            <person name="Mitsuda N."/>
            <person name="Ohme-Takagi M."/>
            <person name="Luo Y.B."/>
            <person name="Van de Peer Y."/>
            <person name="Liu Z.J."/>
        </authorList>
    </citation>
    <scope>NUCLEOTIDE SEQUENCE [LARGE SCALE GENOMIC DNA]</scope>
    <source>
        <tissue evidence="1">The whole plant</tissue>
    </source>
</reference>
<keyword evidence="2" id="KW-1185">Reference proteome</keyword>
<organism evidence="1 2">
    <name type="scientific">Dendrobium catenatum</name>
    <dbReference type="NCBI Taxonomy" id="906689"/>
    <lineage>
        <taxon>Eukaryota</taxon>
        <taxon>Viridiplantae</taxon>
        <taxon>Streptophyta</taxon>
        <taxon>Embryophyta</taxon>
        <taxon>Tracheophyta</taxon>
        <taxon>Spermatophyta</taxon>
        <taxon>Magnoliopsida</taxon>
        <taxon>Liliopsida</taxon>
        <taxon>Asparagales</taxon>
        <taxon>Orchidaceae</taxon>
        <taxon>Epidendroideae</taxon>
        <taxon>Malaxideae</taxon>
        <taxon>Dendrobiinae</taxon>
        <taxon>Dendrobium</taxon>
    </lineage>
</organism>
<sequence>MGSLIRRMAAFILIQFIRLKGTHRLASILGEEYHFHQNFLKERGKAFKIASPSLPS</sequence>
<protein>
    <submittedName>
        <fullName evidence="1">Uncharacterized protein</fullName>
    </submittedName>
</protein>
<reference evidence="1 2" key="2">
    <citation type="journal article" date="2017" name="Nature">
        <title>The Apostasia genome and the evolution of orchids.</title>
        <authorList>
            <person name="Zhang G.Q."/>
            <person name="Liu K.W."/>
            <person name="Li Z."/>
            <person name="Lohaus R."/>
            <person name="Hsiao Y.Y."/>
            <person name="Niu S.C."/>
            <person name="Wang J.Y."/>
            <person name="Lin Y.C."/>
            <person name="Xu Q."/>
            <person name="Chen L.J."/>
            <person name="Yoshida K."/>
            <person name="Fujiwara S."/>
            <person name="Wang Z.W."/>
            <person name="Zhang Y.Q."/>
            <person name="Mitsuda N."/>
            <person name="Wang M."/>
            <person name="Liu G.H."/>
            <person name="Pecoraro L."/>
            <person name="Huang H.X."/>
            <person name="Xiao X.J."/>
            <person name="Lin M."/>
            <person name="Wu X.Y."/>
            <person name="Wu W.L."/>
            <person name="Chen Y.Y."/>
            <person name="Chang S.B."/>
            <person name="Sakamoto S."/>
            <person name="Ohme-Takagi M."/>
            <person name="Yagi M."/>
            <person name="Zeng S.J."/>
            <person name="Shen C.Y."/>
            <person name="Yeh C.M."/>
            <person name="Luo Y.B."/>
            <person name="Tsai W.C."/>
            <person name="Van de Peer Y."/>
            <person name="Liu Z.J."/>
        </authorList>
    </citation>
    <scope>NUCLEOTIDE SEQUENCE [LARGE SCALE GENOMIC DNA]</scope>
    <source>
        <tissue evidence="1">The whole plant</tissue>
    </source>
</reference>
<name>A0A2I0WBK5_9ASPA</name>
<dbReference type="AlphaFoldDB" id="A0A2I0WBK5"/>
<evidence type="ECO:0000313" key="1">
    <source>
        <dbReference type="EMBL" id="PKU73043.1"/>
    </source>
</evidence>
<gene>
    <name evidence="1" type="ORF">MA16_Dca027303</name>
</gene>
<dbReference type="EMBL" id="KZ502792">
    <property type="protein sequence ID" value="PKU73043.1"/>
    <property type="molecule type" value="Genomic_DNA"/>
</dbReference>
<evidence type="ECO:0000313" key="2">
    <source>
        <dbReference type="Proteomes" id="UP000233837"/>
    </source>
</evidence>
<dbReference type="Proteomes" id="UP000233837">
    <property type="component" value="Unassembled WGS sequence"/>
</dbReference>
<accession>A0A2I0WBK5</accession>